<feature type="domain" description="Intradiol ring-cleavage dioxygenases" evidence="1">
    <location>
        <begin position="131"/>
        <end position="221"/>
    </location>
</feature>
<dbReference type="AlphaFoldDB" id="A0A9P4Y2M4"/>
<dbReference type="InterPro" id="IPR000627">
    <property type="entry name" value="Intradiol_dOase_C"/>
</dbReference>
<organism evidence="2 3">
    <name type="scientific">Cryphonectria parasitica (strain ATCC 38755 / EP155)</name>
    <dbReference type="NCBI Taxonomy" id="660469"/>
    <lineage>
        <taxon>Eukaryota</taxon>
        <taxon>Fungi</taxon>
        <taxon>Dikarya</taxon>
        <taxon>Ascomycota</taxon>
        <taxon>Pezizomycotina</taxon>
        <taxon>Sordariomycetes</taxon>
        <taxon>Sordariomycetidae</taxon>
        <taxon>Diaporthales</taxon>
        <taxon>Cryphonectriaceae</taxon>
        <taxon>Cryphonectria-Endothia species complex</taxon>
        <taxon>Cryphonectria</taxon>
    </lineage>
</organism>
<feature type="non-terminal residue" evidence="2">
    <location>
        <position position="1"/>
    </location>
</feature>
<dbReference type="Gene3D" id="2.60.130.10">
    <property type="entry name" value="Aromatic compound dioxygenase"/>
    <property type="match status" value="1"/>
</dbReference>
<gene>
    <name evidence="2" type="ORF">M406DRAFT_231652</name>
</gene>
<comment type="caution">
    <text evidence="2">The sequence shown here is derived from an EMBL/GenBank/DDBJ whole genome shotgun (WGS) entry which is preliminary data.</text>
</comment>
<dbReference type="InterPro" id="IPR015889">
    <property type="entry name" value="Intradiol_dOase_core"/>
</dbReference>
<dbReference type="GO" id="GO:0008199">
    <property type="term" value="F:ferric iron binding"/>
    <property type="evidence" value="ECO:0007669"/>
    <property type="project" value="InterPro"/>
</dbReference>
<proteinExistence type="predicted"/>
<name>A0A9P4Y2M4_CRYP1</name>
<accession>A0A9P4Y2M4</accession>
<dbReference type="EMBL" id="MU032347">
    <property type="protein sequence ID" value="KAF3765446.1"/>
    <property type="molecule type" value="Genomic_DNA"/>
</dbReference>
<dbReference type="RefSeq" id="XP_040776407.1">
    <property type="nucleotide sequence ID" value="XM_040915881.1"/>
</dbReference>
<dbReference type="PANTHER" id="PTHR34315">
    <property type="match status" value="1"/>
</dbReference>
<keyword evidence="2" id="KW-0560">Oxidoreductase</keyword>
<dbReference type="GeneID" id="63833010"/>
<dbReference type="SUPFAM" id="SSF49482">
    <property type="entry name" value="Aromatic compound dioxygenase"/>
    <property type="match status" value="1"/>
</dbReference>
<dbReference type="GO" id="GO:0016702">
    <property type="term" value="F:oxidoreductase activity, acting on single donors with incorporation of molecular oxygen, incorporation of two atoms of oxygen"/>
    <property type="evidence" value="ECO:0007669"/>
    <property type="project" value="InterPro"/>
</dbReference>
<keyword evidence="2" id="KW-0223">Dioxygenase</keyword>
<evidence type="ECO:0000259" key="1">
    <source>
        <dbReference type="Pfam" id="PF00775"/>
    </source>
</evidence>
<sequence length="336" mass="36481">LLCLAAFSSAHPGHEEAERRAALERRDFVRSASRSLAGCADKLEANGVLARAAERRAATFAKYSKRAADHQQLDSRDLAQLLNTSHLSDLNVTATTPETELFNNSGTCILNPEGDVGPFYVLGESIRSNLTDGQPGVPLILDGQFLDVETCEPIENLYWDLWNCNTTGVYSGIAGLEGDINGNSADLSNLNATYLRGIQPTDADGVAQFQTVFPGHYSSRATHHHVIGHINATVLPNGTITGGNIAHVGQLFYDQDLIYAVEATYPYSLNTIPLTLNADDQILLSETDDVDSDSDPFIEYAYLGDDLSDGLFGWITIAVNVTASYDPTYRFVRTST</sequence>
<feature type="non-terminal residue" evidence="2">
    <location>
        <position position="336"/>
    </location>
</feature>
<protein>
    <submittedName>
        <fullName evidence="2">Aromatic compound dioxygenase</fullName>
    </submittedName>
</protein>
<keyword evidence="3" id="KW-1185">Reference proteome</keyword>
<dbReference type="Pfam" id="PF00775">
    <property type="entry name" value="Dioxygenase_C"/>
    <property type="match status" value="1"/>
</dbReference>
<dbReference type="PANTHER" id="PTHR34315:SF9">
    <property type="entry name" value="INTRADIOL RING-CLEAVAGE DIOXYGENASES DOMAIN-CONTAINING PROTEIN-RELATED"/>
    <property type="match status" value="1"/>
</dbReference>
<dbReference type="Proteomes" id="UP000803844">
    <property type="component" value="Unassembled WGS sequence"/>
</dbReference>
<evidence type="ECO:0000313" key="2">
    <source>
        <dbReference type="EMBL" id="KAF3765446.1"/>
    </source>
</evidence>
<evidence type="ECO:0000313" key="3">
    <source>
        <dbReference type="Proteomes" id="UP000803844"/>
    </source>
</evidence>
<reference evidence="2" key="1">
    <citation type="journal article" date="2020" name="Phytopathology">
        <title>Genome sequence of the chestnut blight fungus Cryphonectria parasitica EP155: A fundamental resource for an archetypical invasive plant pathogen.</title>
        <authorList>
            <person name="Crouch J.A."/>
            <person name="Dawe A."/>
            <person name="Aerts A."/>
            <person name="Barry K."/>
            <person name="Churchill A.C.L."/>
            <person name="Grimwood J."/>
            <person name="Hillman B."/>
            <person name="Milgroom M.G."/>
            <person name="Pangilinan J."/>
            <person name="Smith M."/>
            <person name="Salamov A."/>
            <person name="Schmutz J."/>
            <person name="Yadav J."/>
            <person name="Grigoriev I.V."/>
            <person name="Nuss D."/>
        </authorList>
    </citation>
    <scope>NUCLEOTIDE SEQUENCE</scope>
    <source>
        <strain evidence="2">EP155</strain>
    </source>
</reference>
<dbReference type="CDD" id="cd03457">
    <property type="entry name" value="intradiol_dioxygenase_like"/>
    <property type="match status" value="1"/>
</dbReference>
<dbReference type="OrthoDB" id="121380at2759"/>